<dbReference type="PANTHER" id="PTHR47338:SF5">
    <property type="entry name" value="ZN(II)2CYS6 TRANSCRIPTION FACTOR (EUROFUNG)"/>
    <property type="match status" value="1"/>
</dbReference>
<dbReference type="PROSITE" id="PS00463">
    <property type="entry name" value="ZN2_CY6_FUNGAL_1"/>
    <property type="match status" value="1"/>
</dbReference>
<dbReference type="InterPro" id="IPR001138">
    <property type="entry name" value="Zn2Cys6_DnaBD"/>
</dbReference>
<keyword evidence="10" id="KW-1185">Reference proteome</keyword>
<keyword evidence="6" id="KW-0539">Nucleus</keyword>
<keyword evidence="5" id="KW-0804">Transcription</keyword>
<accession>A0ABR0J5H5</accession>
<reference evidence="9 10" key="1">
    <citation type="submission" date="2023-08" db="EMBL/GenBank/DDBJ databases">
        <title>Black Yeasts Isolated from many extreme environments.</title>
        <authorList>
            <person name="Coleine C."/>
            <person name="Stajich J.E."/>
            <person name="Selbmann L."/>
        </authorList>
    </citation>
    <scope>NUCLEOTIDE SEQUENCE [LARGE SCALE GENOMIC DNA]</scope>
    <source>
        <strain evidence="9 10">CCFEE 6328</strain>
    </source>
</reference>
<dbReference type="EMBL" id="JAVRRF010000019">
    <property type="protein sequence ID" value="KAK5055689.1"/>
    <property type="molecule type" value="Genomic_DNA"/>
</dbReference>
<evidence type="ECO:0000256" key="4">
    <source>
        <dbReference type="ARBA" id="ARBA00023125"/>
    </source>
</evidence>
<protein>
    <submittedName>
        <fullName evidence="9">Gypsy retrotransposon integrase-like protein 1</fullName>
    </submittedName>
</protein>
<sequence length="384" mass="43310">MANGLKGNLDVIARRKSTLACQECRRRRAKCNGFQSCDHCAAYGIDCIYDTRRQRRGPKPKSQQHNASSNQAVDRLSPNVDVGNGFRTPETVENLRRETWVSELPAFQVWHPDLKNCLTSLEGRCSDAGDVDLICHLVELFYTHVYVQQTPPWSVGDFYVKLKSGKKAIARLCLAMAAASTKYLVHDTANNASEGCKGDTYARQARISLLELVDGDLVERAQTLCTLSIYEMYRANGVQAWCDIELARNYVQILNATHNDVSTITEAVTLAGDFIRTIELMYSVGNPGLSFSSPQYEMPLFAPVEGRTRLIRLLELFTHIQSLVQKRLGTERHSHWRLDSPYRHLQTKLDEYALQQPEVFSLSQESLQKSIGSGSIDQFHCTLM</sequence>
<keyword evidence="3" id="KW-0805">Transcription regulation</keyword>
<evidence type="ECO:0000256" key="7">
    <source>
        <dbReference type="SAM" id="MobiDB-lite"/>
    </source>
</evidence>
<feature type="region of interest" description="Disordered" evidence="7">
    <location>
        <begin position="55"/>
        <end position="80"/>
    </location>
</feature>
<evidence type="ECO:0000256" key="6">
    <source>
        <dbReference type="ARBA" id="ARBA00023242"/>
    </source>
</evidence>
<evidence type="ECO:0000256" key="2">
    <source>
        <dbReference type="ARBA" id="ARBA00022723"/>
    </source>
</evidence>
<dbReference type="SMART" id="SM00066">
    <property type="entry name" value="GAL4"/>
    <property type="match status" value="1"/>
</dbReference>
<name>A0ABR0J5H5_9EURO</name>
<dbReference type="InterPro" id="IPR050815">
    <property type="entry name" value="TF_fung"/>
</dbReference>
<feature type="domain" description="Zn(2)-C6 fungal-type" evidence="8">
    <location>
        <begin position="20"/>
        <end position="49"/>
    </location>
</feature>
<dbReference type="CDD" id="cd12148">
    <property type="entry name" value="fungal_TF_MHR"/>
    <property type="match status" value="1"/>
</dbReference>
<evidence type="ECO:0000256" key="5">
    <source>
        <dbReference type="ARBA" id="ARBA00023163"/>
    </source>
</evidence>
<dbReference type="PROSITE" id="PS50048">
    <property type="entry name" value="ZN2_CY6_FUNGAL_2"/>
    <property type="match status" value="1"/>
</dbReference>
<feature type="compositionally biased region" description="Polar residues" evidence="7">
    <location>
        <begin position="61"/>
        <end position="72"/>
    </location>
</feature>
<evidence type="ECO:0000256" key="3">
    <source>
        <dbReference type="ARBA" id="ARBA00023015"/>
    </source>
</evidence>
<dbReference type="Gene3D" id="4.10.240.10">
    <property type="entry name" value="Zn(2)-C6 fungal-type DNA-binding domain"/>
    <property type="match status" value="1"/>
</dbReference>
<dbReference type="SUPFAM" id="SSF57701">
    <property type="entry name" value="Zn2/Cys6 DNA-binding domain"/>
    <property type="match status" value="1"/>
</dbReference>
<evidence type="ECO:0000256" key="1">
    <source>
        <dbReference type="ARBA" id="ARBA00004123"/>
    </source>
</evidence>
<dbReference type="Proteomes" id="UP001345691">
    <property type="component" value="Unassembled WGS sequence"/>
</dbReference>
<organism evidence="9 10">
    <name type="scientific">Exophiala sideris</name>
    <dbReference type="NCBI Taxonomy" id="1016849"/>
    <lineage>
        <taxon>Eukaryota</taxon>
        <taxon>Fungi</taxon>
        <taxon>Dikarya</taxon>
        <taxon>Ascomycota</taxon>
        <taxon>Pezizomycotina</taxon>
        <taxon>Eurotiomycetes</taxon>
        <taxon>Chaetothyriomycetidae</taxon>
        <taxon>Chaetothyriales</taxon>
        <taxon>Herpotrichiellaceae</taxon>
        <taxon>Exophiala</taxon>
    </lineage>
</organism>
<keyword evidence="2" id="KW-0479">Metal-binding</keyword>
<evidence type="ECO:0000259" key="8">
    <source>
        <dbReference type="PROSITE" id="PS50048"/>
    </source>
</evidence>
<dbReference type="PANTHER" id="PTHR47338">
    <property type="entry name" value="ZN(II)2CYS6 TRANSCRIPTION FACTOR (EUROFUNG)-RELATED"/>
    <property type="match status" value="1"/>
</dbReference>
<keyword evidence="4" id="KW-0238">DNA-binding</keyword>
<comment type="subcellular location">
    <subcellularLocation>
        <location evidence="1">Nucleus</location>
    </subcellularLocation>
</comment>
<gene>
    <name evidence="9" type="primary">GIN1_4</name>
    <name evidence="9" type="ORF">LTR69_008064</name>
</gene>
<comment type="caution">
    <text evidence="9">The sequence shown here is derived from an EMBL/GenBank/DDBJ whole genome shotgun (WGS) entry which is preliminary data.</text>
</comment>
<proteinExistence type="predicted"/>
<evidence type="ECO:0000313" key="10">
    <source>
        <dbReference type="Proteomes" id="UP001345691"/>
    </source>
</evidence>
<dbReference type="InterPro" id="IPR036864">
    <property type="entry name" value="Zn2-C6_fun-type_DNA-bd_sf"/>
</dbReference>
<evidence type="ECO:0000313" key="9">
    <source>
        <dbReference type="EMBL" id="KAK5055689.1"/>
    </source>
</evidence>
<dbReference type="Pfam" id="PF00172">
    <property type="entry name" value="Zn_clus"/>
    <property type="match status" value="1"/>
</dbReference>
<dbReference type="CDD" id="cd00067">
    <property type="entry name" value="GAL4"/>
    <property type="match status" value="1"/>
</dbReference>